<keyword evidence="1" id="KW-0812">Transmembrane</keyword>
<dbReference type="KEGG" id="llp:GH975_01775"/>
<evidence type="ECO:0000256" key="1">
    <source>
        <dbReference type="SAM" id="Phobius"/>
    </source>
</evidence>
<feature type="transmembrane region" description="Helical" evidence="1">
    <location>
        <begin position="134"/>
        <end position="156"/>
    </location>
</feature>
<organism evidence="2 3">
    <name type="scientific">Litorivicinus lipolyticus</name>
    <dbReference type="NCBI Taxonomy" id="418701"/>
    <lineage>
        <taxon>Bacteria</taxon>
        <taxon>Pseudomonadati</taxon>
        <taxon>Pseudomonadota</taxon>
        <taxon>Gammaproteobacteria</taxon>
        <taxon>Oceanospirillales</taxon>
        <taxon>Litorivicinaceae</taxon>
        <taxon>Litorivicinus</taxon>
    </lineage>
</organism>
<evidence type="ECO:0008006" key="4">
    <source>
        <dbReference type="Google" id="ProtNLM"/>
    </source>
</evidence>
<feature type="transmembrane region" description="Helical" evidence="1">
    <location>
        <begin position="6"/>
        <end position="25"/>
    </location>
</feature>
<accession>A0A5Q2Q5P2</accession>
<proteinExistence type="predicted"/>
<dbReference type="EMBL" id="CP045871">
    <property type="protein sequence ID" value="QGG79359.1"/>
    <property type="molecule type" value="Genomic_DNA"/>
</dbReference>
<dbReference type="AlphaFoldDB" id="A0A5Q2Q5P2"/>
<gene>
    <name evidence="2" type="ORF">GH975_01775</name>
</gene>
<evidence type="ECO:0000313" key="2">
    <source>
        <dbReference type="EMBL" id="QGG79359.1"/>
    </source>
</evidence>
<feature type="transmembrane region" description="Helical" evidence="1">
    <location>
        <begin position="194"/>
        <end position="215"/>
    </location>
</feature>
<dbReference type="OrthoDB" id="5659946at2"/>
<dbReference type="Proteomes" id="UP000388235">
    <property type="component" value="Chromosome"/>
</dbReference>
<dbReference type="RefSeq" id="WP_153712863.1">
    <property type="nucleotide sequence ID" value="NZ_CP045871.1"/>
</dbReference>
<feature type="transmembrane region" description="Helical" evidence="1">
    <location>
        <begin position="90"/>
        <end position="113"/>
    </location>
</feature>
<keyword evidence="1" id="KW-1133">Transmembrane helix</keyword>
<evidence type="ECO:0000313" key="3">
    <source>
        <dbReference type="Proteomes" id="UP000388235"/>
    </source>
</evidence>
<sequence length="233" mass="24927">MPGLVLAWQGDASSLVGGVVLLVLIEALRASARWDRVLQVLVGLGLLATLAIELLFSAQLPLIIDLAGETLRAMAGDWLDQVPDETLTRAITQLVVGSLTMVSVTWALMALLVARWYQSRIWNPGGFAQEVLALRLSPVFASLLAAAVAFGGMLGIDAGRYVPVLAVPLIAASLSLIHAFLARWKVPAGVHAMPYVLSLVLLSVVVPMLLVLAVADSYFNFRKLQAHSTHEDS</sequence>
<feature type="transmembrane region" description="Helical" evidence="1">
    <location>
        <begin position="37"/>
        <end position="56"/>
    </location>
</feature>
<keyword evidence="1" id="KW-0472">Membrane</keyword>
<reference evidence="2 3" key="1">
    <citation type="submission" date="2019-11" db="EMBL/GenBank/DDBJ databases">
        <authorList>
            <person name="Khan S.A."/>
            <person name="Jeon C.O."/>
            <person name="Chun B.H."/>
        </authorList>
    </citation>
    <scope>NUCLEOTIDE SEQUENCE [LARGE SCALE GENOMIC DNA]</scope>
    <source>
        <strain evidence="2 3">IMCC 1097</strain>
    </source>
</reference>
<keyword evidence="3" id="KW-1185">Reference proteome</keyword>
<name>A0A5Q2Q5P2_9GAMM</name>
<feature type="transmembrane region" description="Helical" evidence="1">
    <location>
        <begin position="162"/>
        <end position="182"/>
    </location>
</feature>
<protein>
    <recommendedName>
        <fullName evidence="4">DUF2232 domain-containing protein</fullName>
    </recommendedName>
</protein>